<feature type="compositionally biased region" description="Polar residues" evidence="1">
    <location>
        <begin position="185"/>
        <end position="196"/>
    </location>
</feature>
<sequence>MGSWRRQPSGIHHNEPQGTRSHNRKPPLDSWQSSVPSWEKEFCLLIGSVPWRKLLETKKCMYLYDNVVQWNDSAGEEAFCNAKKRYWAGINGLPCNISLPDPDIYIDKVDWNSSIDPELLLDLEQEQETQDEGDKEEKVVILGDSLLNKSFSCTGWGEDEEELQKAADLSRHPGNEDWDRKVDNDNNPWENSNGQDNGAMKDYGWGSHPNDSPAWNKWKNNCYEWENNYNGAENVDNRRSGWRTNDDNSRKKQGSPRYMSRYKTSRFAGNDYQRGNNEWRNGRGRKKANFSYVVDNKPASRQWNSCGYAIMDSGERRFQMLGMIHCSF</sequence>
<accession>A0A8J4RPY6</accession>
<dbReference type="EMBL" id="JRKL02000655">
    <property type="protein sequence ID" value="KAF3969362.1"/>
    <property type="molecule type" value="Genomic_DNA"/>
</dbReference>
<feature type="region of interest" description="Disordered" evidence="1">
    <location>
        <begin position="162"/>
        <end position="205"/>
    </location>
</feature>
<protein>
    <submittedName>
        <fullName evidence="2">Uncharacterized protein</fullName>
    </submittedName>
</protein>
<dbReference type="PANTHER" id="PTHR34567">
    <property type="entry name" value="FK506-BINDING-LIKE PROTEIN"/>
    <property type="match status" value="1"/>
</dbReference>
<feature type="compositionally biased region" description="Basic and acidic residues" evidence="1">
    <location>
        <begin position="163"/>
        <end position="184"/>
    </location>
</feature>
<dbReference type="PANTHER" id="PTHR34567:SF3">
    <property type="entry name" value="FK506-BINDING-LIKE PROTEIN"/>
    <property type="match status" value="1"/>
</dbReference>
<feature type="region of interest" description="Disordered" evidence="1">
    <location>
        <begin position="234"/>
        <end position="257"/>
    </location>
</feature>
<evidence type="ECO:0000313" key="3">
    <source>
        <dbReference type="Proteomes" id="UP000737018"/>
    </source>
</evidence>
<organism evidence="2 3">
    <name type="scientific">Castanea mollissima</name>
    <name type="common">Chinese chestnut</name>
    <dbReference type="NCBI Taxonomy" id="60419"/>
    <lineage>
        <taxon>Eukaryota</taxon>
        <taxon>Viridiplantae</taxon>
        <taxon>Streptophyta</taxon>
        <taxon>Embryophyta</taxon>
        <taxon>Tracheophyta</taxon>
        <taxon>Spermatophyta</taxon>
        <taxon>Magnoliopsida</taxon>
        <taxon>eudicotyledons</taxon>
        <taxon>Gunneridae</taxon>
        <taxon>Pentapetalae</taxon>
        <taxon>rosids</taxon>
        <taxon>fabids</taxon>
        <taxon>Fagales</taxon>
        <taxon>Fagaceae</taxon>
        <taxon>Castanea</taxon>
    </lineage>
</organism>
<gene>
    <name evidence="2" type="ORF">CMV_006838</name>
</gene>
<name>A0A8J4RPY6_9ROSI</name>
<comment type="caution">
    <text evidence="2">The sequence shown here is derived from an EMBL/GenBank/DDBJ whole genome shotgun (WGS) entry which is preliminary data.</text>
</comment>
<dbReference type="Proteomes" id="UP000737018">
    <property type="component" value="Unassembled WGS sequence"/>
</dbReference>
<evidence type="ECO:0000313" key="2">
    <source>
        <dbReference type="EMBL" id="KAF3969362.1"/>
    </source>
</evidence>
<proteinExistence type="predicted"/>
<evidence type="ECO:0000256" key="1">
    <source>
        <dbReference type="SAM" id="MobiDB-lite"/>
    </source>
</evidence>
<feature type="region of interest" description="Disordered" evidence="1">
    <location>
        <begin position="1"/>
        <end position="33"/>
    </location>
</feature>
<dbReference type="OrthoDB" id="1899291at2759"/>
<reference evidence="2" key="1">
    <citation type="submission" date="2020-03" db="EMBL/GenBank/DDBJ databases">
        <title>Castanea mollissima Vanexum genome sequencing.</title>
        <authorList>
            <person name="Staton M."/>
        </authorList>
    </citation>
    <scope>NUCLEOTIDE SEQUENCE</scope>
    <source>
        <tissue evidence="2">Leaf</tissue>
    </source>
</reference>
<dbReference type="AlphaFoldDB" id="A0A8J4RPY6"/>
<keyword evidence="3" id="KW-1185">Reference proteome</keyword>
<feature type="compositionally biased region" description="Basic and acidic residues" evidence="1">
    <location>
        <begin position="235"/>
        <end position="250"/>
    </location>
</feature>